<dbReference type="InterPro" id="IPR035919">
    <property type="entry name" value="EAL_sf"/>
</dbReference>
<evidence type="ECO:0000313" key="4">
    <source>
        <dbReference type="Proteomes" id="UP000599523"/>
    </source>
</evidence>
<dbReference type="PROSITE" id="PS50887">
    <property type="entry name" value="GGDEF"/>
    <property type="match status" value="1"/>
</dbReference>
<dbReference type="Gene3D" id="3.20.20.450">
    <property type="entry name" value="EAL domain"/>
    <property type="match status" value="1"/>
</dbReference>
<evidence type="ECO:0000259" key="2">
    <source>
        <dbReference type="PROSITE" id="PS50887"/>
    </source>
</evidence>
<dbReference type="GO" id="GO:0071111">
    <property type="term" value="F:cyclic-guanylate-specific phosphodiesterase activity"/>
    <property type="evidence" value="ECO:0007669"/>
    <property type="project" value="InterPro"/>
</dbReference>
<dbReference type="SMART" id="SM00052">
    <property type="entry name" value="EAL"/>
    <property type="match status" value="1"/>
</dbReference>
<gene>
    <name evidence="3" type="ORF">GPA21_16270</name>
</gene>
<dbReference type="InterPro" id="IPR029787">
    <property type="entry name" value="Nucleotide_cyclase"/>
</dbReference>
<dbReference type="InterPro" id="IPR050706">
    <property type="entry name" value="Cyclic-di-GMP_PDE-like"/>
</dbReference>
<dbReference type="PANTHER" id="PTHR33121">
    <property type="entry name" value="CYCLIC DI-GMP PHOSPHODIESTERASE PDEF"/>
    <property type="match status" value="1"/>
</dbReference>
<sequence length="610" mass="67671">MAANDSSAFPARVIPTVSRIPRTVRSKDQRACAFIELLDNRRLNFEFQPIVELRQSSISGYEALMRGDADSDLRSPEVLLDLARHTDRITELERLAVLTAITEFGKQRLEGRLFLNLSASAILDFASDRGSALFEAAVRAGVAPSSLCFELTEHERVEDPDLLAQALEPFKVQGVGLALDDFGDGRSSLRLWAQLEPDIVKLDKFFTRGINQDSRRVDVVRSILALSERFGSRIVVEGLETVEELAVVRDLGCTFGQGYLLGRPAPEPARSVPPLPAQVLASSKIAVLPNTTLHRDIGQTVGRLLIEAPTVAAAASNDEVRRLFSRFPKLHAVAVLEHDYPVGLIDRRSFFDHYAQRYFDELYGRKPCKLFMNPAPFRVERSFPLDSMISMLAGEDQRYLFEGFIITDGGRYAGLATGESLVRAVTERRVEAARHANPLTMLPGNIPITEHISRLLKSGRQFAACYFDLNNFKPFNDIYGYWRGDEMIKLAADTILACTDRSDDFVGHVGGDDFVVLFQSEDWVERCKTIVESFGVRARALFNDEDLGREGFLSEDRHGVSCFFPLTAIAVGAVLADTSRYSNPEDVASSAAAAKKLAKQSPDGFHLMGD</sequence>
<name>A0A972F934_9RHOO</name>
<protein>
    <submittedName>
        <fullName evidence="3">EAL domain-containing protein</fullName>
    </submittedName>
</protein>
<dbReference type="Gene3D" id="3.30.70.270">
    <property type="match status" value="1"/>
</dbReference>
<dbReference type="SUPFAM" id="SSF54631">
    <property type="entry name" value="CBS-domain pair"/>
    <property type="match status" value="1"/>
</dbReference>
<dbReference type="CDD" id="cd04598">
    <property type="entry name" value="CBS_pair_GGDEF_EAL"/>
    <property type="match status" value="1"/>
</dbReference>
<dbReference type="SUPFAM" id="SSF55073">
    <property type="entry name" value="Nucleotide cyclase"/>
    <property type="match status" value="1"/>
</dbReference>
<comment type="caution">
    <text evidence="3">The sequence shown here is derived from an EMBL/GenBank/DDBJ whole genome shotgun (WGS) entry which is preliminary data.</text>
</comment>
<organism evidence="3 4">
    <name type="scientific">Azoarcus taiwanensis</name>
    <dbReference type="NCBI Taxonomy" id="666964"/>
    <lineage>
        <taxon>Bacteria</taxon>
        <taxon>Pseudomonadati</taxon>
        <taxon>Pseudomonadota</taxon>
        <taxon>Betaproteobacteria</taxon>
        <taxon>Rhodocyclales</taxon>
        <taxon>Zoogloeaceae</taxon>
        <taxon>Azoarcus</taxon>
    </lineage>
</organism>
<dbReference type="EMBL" id="WTVM01000127">
    <property type="protein sequence ID" value="NMG04511.1"/>
    <property type="molecule type" value="Genomic_DNA"/>
</dbReference>
<dbReference type="InterPro" id="IPR001633">
    <property type="entry name" value="EAL_dom"/>
</dbReference>
<dbReference type="CDD" id="cd01948">
    <property type="entry name" value="EAL"/>
    <property type="match status" value="1"/>
</dbReference>
<reference evidence="3" key="1">
    <citation type="submission" date="2019-12" db="EMBL/GenBank/DDBJ databases">
        <title>Comparative genomics gives insights into the taxonomy of the Azoarcus-Aromatoleum group and reveals separate origins of nif in the plant-associated Azoarcus and non-plant-associated Aromatoleum sub-groups.</title>
        <authorList>
            <person name="Lafos M."/>
            <person name="Maluk M."/>
            <person name="Batista M."/>
            <person name="Junghare M."/>
            <person name="Carmona M."/>
            <person name="Faoro H."/>
            <person name="Cruz L.M."/>
            <person name="Battistoni F."/>
            <person name="De Souza E."/>
            <person name="Pedrosa F."/>
            <person name="Chen W.-M."/>
            <person name="Poole P.S."/>
            <person name="Dixon R.A."/>
            <person name="James E.K."/>
        </authorList>
    </citation>
    <scope>NUCLEOTIDE SEQUENCE</scope>
    <source>
        <strain evidence="3">NSC3</strain>
    </source>
</reference>
<dbReference type="InterPro" id="IPR046342">
    <property type="entry name" value="CBS_dom_sf"/>
</dbReference>
<dbReference type="InterPro" id="IPR000160">
    <property type="entry name" value="GGDEF_dom"/>
</dbReference>
<feature type="domain" description="GGDEF" evidence="2">
    <location>
        <begin position="460"/>
        <end position="610"/>
    </location>
</feature>
<dbReference type="SUPFAM" id="SSF141868">
    <property type="entry name" value="EAL domain-like"/>
    <property type="match status" value="1"/>
</dbReference>
<dbReference type="Pfam" id="PF00990">
    <property type="entry name" value="GGDEF"/>
    <property type="match status" value="1"/>
</dbReference>
<proteinExistence type="predicted"/>
<dbReference type="NCBIfam" id="TIGR00254">
    <property type="entry name" value="GGDEF"/>
    <property type="match status" value="1"/>
</dbReference>
<dbReference type="SMART" id="SM00267">
    <property type="entry name" value="GGDEF"/>
    <property type="match status" value="1"/>
</dbReference>
<accession>A0A972F934</accession>
<evidence type="ECO:0000313" key="3">
    <source>
        <dbReference type="EMBL" id="NMG04511.1"/>
    </source>
</evidence>
<dbReference type="AlphaFoldDB" id="A0A972F934"/>
<evidence type="ECO:0000259" key="1">
    <source>
        <dbReference type="PROSITE" id="PS50883"/>
    </source>
</evidence>
<keyword evidence="4" id="KW-1185">Reference proteome</keyword>
<dbReference type="PROSITE" id="PS50883">
    <property type="entry name" value="EAL"/>
    <property type="match status" value="1"/>
</dbReference>
<feature type="domain" description="EAL" evidence="1">
    <location>
        <begin position="27"/>
        <end position="278"/>
    </location>
</feature>
<dbReference type="PANTHER" id="PTHR33121:SF76">
    <property type="entry name" value="SIGNALING PROTEIN"/>
    <property type="match status" value="1"/>
</dbReference>
<dbReference type="Pfam" id="PF00563">
    <property type="entry name" value="EAL"/>
    <property type="match status" value="1"/>
</dbReference>
<dbReference type="InterPro" id="IPR043128">
    <property type="entry name" value="Rev_trsase/Diguanyl_cyclase"/>
</dbReference>
<dbReference type="Proteomes" id="UP000599523">
    <property type="component" value="Unassembled WGS sequence"/>
</dbReference>